<dbReference type="Proteomes" id="UP001301769">
    <property type="component" value="Unassembled WGS sequence"/>
</dbReference>
<dbReference type="GO" id="GO:0097621">
    <property type="term" value="F:monoamine oxidase activity"/>
    <property type="evidence" value="ECO:0007669"/>
    <property type="project" value="UniProtKB-EC"/>
</dbReference>
<feature type="domain" description="Amine oxidase" evidence="4">
    <location>
        <begin position="45"/>
        <end position="196"/>
    </location>
</feature>
<evidence type="ECO:0000256" key="1">
    <source>
        <dbReference type="ARBA" id="ARBA00005995"/>
    </source>
</evidence>
<dbReference type="AlphaFoldDB" id="A0AAN6YCL4"/>
<reference evidence="5" key="2">
    <citation type="submission" date="2023-05" db="EMBL/GenBank/DDBJ databases">
        <authorList>
            <consortium name="Lawrence Berkeley National Laboratory"/>
            <person name="Steindorff A."/>
            <person name="Hensen N."/>
            <person name="Bonometti L."/>
            <person name="Westerberg I."/>
            <person name="Brannstrom I.O."/>
            <person name="Guillou S."/>
            <person name="Cros-Aarteil S."/>
            <person name="Calhoun S."/>
            <person name="Haridas S."/>
            <person name="Kuo A."/>
            <person name="Mondo S."/>
            <person name="Pangilinan J."/>
            <person name="Riley R."/>
            <person name="Labutti K."/>
            <person name="Andreopoulos B."/>
            <person name="Lipzen A."/>
            <person name="Chen C."/>
            <person name="Yanf M."/>
            <person name="Daum C."/>
            <person name="Ng V."/>
            <person name="Clum A."/>
            <person name="Ohm R."/>
            <person name="Martin F."/>
            <person name="Silar P."/>
            <person name="Natvig D."/>
            <person name="Lalanne C."/>
            <person name="Gautier V."/>
            <person name="Ament-Velasquez S.L."/>
            <person name="Kruys A."/>
            <person name="Hutchinson M.I."/>
            <person name="Powell A.J."/>
            <person name="Barry K."/>
            <person name="Miller A.N."/>
            <person name="Grigoriev I.V."/>
            <person name="Debuchy R."/>
            <person name="Gladieux P."/>
            <person name="Thoren M.H."/>
            <person name="Johannesson H."/>
        </authorList>
    </citation>
    <scope>NUCLEOTIDE SEQUENCE</scope>
    <source>
        <strain evidence="5">PSN293</strain>
    </source>
</reference>
<dbReference type="PANTHER" id="PTHR43563">
    <property type="entry name" value="AMINE OXIDASE"/>
    <property type="match status" value="1"/>
</dbReference>
<dbReference type="InterPro" id="IPR036188">
    <property type="entry name" value="FAD/NAD-bd_sf"/>
</dbReference>
<organism evidence="5 6">
    <name type="scientific">Rhypophila decipiens</name>
    <dbReference type="NCBI Taxonomy" id="261697"/>
    <lineage>
        <taxon>Eukaryota</taxon>
        <taxon>Fungi</taxon>
        <taxon>Dikarya</taxon>
        <taxon>Ascomycota</taxon>
        <taxon>Pezizomycotina</taxon>
        <taxon>Sordariomycetes</taxon>
        <taxon>Sordariomycetidae</taxon>
        <taxon>Sordariales</taxon>
        <taxon>Naviculisporaceae</taxon>
        <taxon>Rhypophila</taxon>
    </lineage>
</organism>
<evidence type="ECO:0000259" key="4">
    <source>
        <dbReference type="Pfam" id="PF01593"/>
    </source>
</evidence>
<evidence type="ECO:0000256" key="2">
    <source>
        <dbReference type="ARBA" id="ARBA00012804"/>
    </source>
</evidence>
<dbReference type="Gene3D" id="3.90.660.10">
    <property type="match status" value="1"/>
</dbReference>
<comment type="catalytic activity">
    <reaction evidence="3">
        <text>a secondary aliphatic amine + O2 + H2O = a primary amine + an aldehyde + H2O2</text>
        <dbReference type="Rhea" id="RHEA:26414"/>
        <dbReference type="ChEBI" id="CHEBI:15377"/>
        <dbReference type="ChEBI" id="CHEBI:15379"/>
        <dbReference type="ChEBI" id="CHEBI:16240"/>
        <dbReference type="ChEBI" id="CHEBI:17478"/>
        <dbReference type="ChEBI" id="CHEBI:58855"/>
        <dbReference type="ChEBI" id="CHEBI:65296"/>
        <dbReference type="EC" id="1.4.3.4"/>
    </reaction>
</comment>
<dbReference type="Gene3D" id="3.50.50.60">
    <property type="entry name" value="FAD/NAD(P)-binding domain"/>
    <property type="match status" value="1"/>
</dbReference>
<dbReference type="InterPro" id="IPR002937">
    <property type="entry name" value="Amino_oxidase"/>
</dbReference>
<name>A0AAN6YCL4_9PEZI</name>
<dbReference type="InterPro" id="IPR050703">
    <property type="entry name" value="Flavin_MAO"/>
</dbReference>
<evidence type="ECO:0000313" key="6">
    <source>
        <dbReference type="Proteomes" id="UP001301769"/>
    </source>
</evidence>
<comment type="caution">
    <text evidence="5">The sequence shown here is derived from an EMBL/GenBank/DDBJ whole genome shotgun (WGS) entry which is preliminary data.</text>
</comment>
<evidence type="ECO:0000313" key="5">
    <source>
        <dbReference type="EMBL" id="KAK4214157.1"/>
    </source>
</evidence>
<comment type="similarity">
    <text evidence="1">Belongs to the flavin monoamine oxidase family.</text>
</comment>
<dbReference type="Pfam" id="PF01593">
    <property type="entry name" value="Amino_oxidase"/>
    <property type="match status" value="1"/>
</dbReference>
<protein>
    <recommendedName>
        <fullName evidence="2">monoamine oxidase</fullName>
        <ecNumber evidence="2">1.4.3.4</ecNumber>
    </recommendedName>
</protein>
<gene>
    <name evidence="5" type="ORF">QBC37DRAFT_421830</name>
</gene>
<dbReference type="Gene3D" id="1.10.405.10">
    <property type="entry name" value="Guanine Nucleotide Dissociation Inhibitor, domain 1"/>
    <property type="match status" value="1"/>
</dbReference>
<dbReference type="PANTHER" id="PTHR43563:SF14">
    <property type="entry name" value="AMINE OXIDASE"/>
    <property type="match status" value="1"/>
</dbReference>
<evidence type="ECO:0000256" key="3">
    <source>
        <dbReference type="ARBA" id="ARBA00048448"/>
    </source>
</evidence>
<keyword evidence="6" id="KW-1185">Reference proteome</keyword>
<sequence length="241" mass="26856">MYAWLDTLCQVNHGPDARFLSGLTFEALVRANFPGEDTEPAAELLCEIIFRHGPGELNALYVLDHIRRSGGLKGILSVIEDGGHDQKLRNGIHGLRSSLASQLPKDAIHLSSPVIKIMQKMSCLTETSSGEIWSSKQVIMAIPTTEYNTVTFEPPPSRKSFGRSDIHSWLDLTFTYDTPWWKESGLGGAGEADIGGDIYFPDVPDSDILQANMYPIHFWIRLNYTDSQDWLGKSAQEMEAE</sequence>
<dbReference type="SUPFAM" id="SSF51905">
    <property type="entry name" value="FAD/NAD(P)-binding domain"/>
    <property type="match status" value="1"/>
</dbReference>
<accession>A0AAN6YCL4</accession>
<reference evidence="5" key="1">
    <citation type="journal article" date="2023" name="Mol. Phylogenet. Evol.">
        <title>Genome-scale phylogeny and comparative genomics of the fungal order Sordariales.</title>
        <authorList>
            <person name="Hensen N."/>
            <person name="Bonometti L."/>
            <person name="Westerberg I."/>
            <person name="Brannstrom I.O."/>
            <person name="Guillou S."/>
            <person name="Cros-Aarteil S."/>
            <person name="Calhoun S."/>
            <person name="Haridas S."/>
            <person name="Kuo A."/>
            <person name="Mondo S."/>
            <person name="Pangilinan J."/>
            <person name="Riley R."/>
            <person name="LaButti K."/>
            <person name="Andreopoulos B."/>
            <person name="Lipzen A."/>
            <person name="Chen C."/>
            <person name="Yan M."/>
            <person name="Daum C."/>
            <person name="Ng V."/>
            <person name="Clum A."/>
            <person name="Steindorff A."/>
            <person name="Ohm R.A."/>
            <person name="Martin F."/>
            <person name="Silar P."/>
            <person name="Natvig D.O."/>
            <person name="Lalanne C."/>
            <person name="Gautier V."/>
            <person name="Ament-Velasquez S.L."/>
            <person name="Kruys A."/>
            <person name="Hutchinson M.I."/>
            <person name="Powell A.J."/>
            <person name="Barry K."/>
            <person name="Miller A.N."/>
            <person name="Grigoriev I.V."/>
            <person name="Debuchy R."/>
            <person name="Gladieux P."/>
            <person name="Hiltunen Thoren M."/>
            <person name="Johannesson H."/>
        </authorList>
    </citation>
    <scope>NUCLEOTIDE SEQUENCE</scope>
    <source>
        <strain evidence="5">PSN293</strain>
    </source>
</reference>
<dbReference type="EMBL" id="MU858098">
    <property type="protein sequence ID" value="KAK4214157.1"/>
    <property type="molecule type" value="Genomic_DNA"/>
</dbReference>
<proteinExistence type="inferred from homology"/>
<dbReference type="EC" id="1.4.3.4" evidence="2"/>